<comment type="caution">
    <text evidence="1">The sequence shown here is derived from an EMBL/GenBank/DDBJ whole genome shotgun (WGS) entry which is preliminary data.</text>
</comment>
<accession>A0ABV0Q2B5</accession>
<dbReference type="EMBL" id="JAHRIO010093960">
    <property type="protein sequence ID" value="MEQ2189758.1"/>
    <property type="molecule type" value="Genomic_DNA"/>
</dbReference>
<organism evidence="1 2">
    <name type="scientific">Goodea atripinnis</name>
    <dbReference type="NCBI Taxonomy" id="208336"/>
    <lineage>
        <taxon>Eukaryota</taxon>
        <taxon>Metazoa</taxon>
        <taxon>Chordata</taxon>
        <taxon>Craniata</taxon>
        <taxon>Vertebrata</taxon>
        <taxon>Euteleostomi</taxon>
        <taxon>Actinopterygii</taxon>
        <taxon>Neopterygii</taxon>
        <taxon>Teleostei</taxon>
        <taxon>Neoteleostei</taxon>
        <taxon>Acanthomorphata</taxon>
        <taxon>Ovalentaria</taxon>
        <taxon>Atherinomorphae</taxon>
        <taxon>Cyprinodontiformes</taxon>
        <taxon>Goodeidae</taxon>
        <taxon>Goodea</taxon>
    </lineage>
</organism>
<dbReference type="Proteomes" id="UP001476798">
    <property type="component" value="Unassembled WGS sequence"/>
</dbReference>
<gene>
    <name evidence="1" type="ORF">GOODEAATRI_028575</name>
</gene>
<name>A0ABV0Q2B5_9TELE</name>
<reference evidence="1 2" key="1">
    <citation type="submission" date="2021-06" db="EMBL/GenBank/DDBJ databases">
        <authorList>
            <person name="Palmer J.M."/>
        </authorList>
    </citation>
    <scope>NUCLEOTIDE SEQUENCE [LARGE SCALE GENOMIC DNA]</scope>
    <source>
        <strain evidence="1 2">GA_2019</strain>
        <tissue evidence="1">Muscle</tissue>
    </source>
</reference>
<sequence length="102" mass="11661">MNSTILAVINTLAAKFDMQEKRFEELSMQLKHNCPAIGSLTKASESSQARKAGEKAFFPWATWLHKWLTHPDLILCSKSFGVSSKQTLELQYRPKVWTHLLI</sequence>
<proteinExistence type="predicted"/>
<keyword evidence="2" id="KW-1185">Reference proteome</keyword>
<protein>
    <submittedName>
        <fullName evidence="1">Uncharacterized protein</fullName>
    </submittedName>
</protein>
<evidence type="ECO:0000313" key="2">
    <source>
        <dbReference type="Proteomes" id="UP001476798"/>
    </source>
</evidence>
<evidence type="ECO:0000313" key="1">
    <source>
        <dbReference type="EMBL" id="MEQ2189758.1"/>
    </source>
</evidence>